<protein>
    <submittedName>
        <fullName evidence="3">Cupin</fullName>
    </submittedName>
</protein>
<dbReference type="InterPro" id="IPR014710">
    <property type="entry name" value="RmlC-like_jellyroll"/>
</dbReference>
<dbReference type="EMBL" id="QGDB01000002">
    <property type="protein sequence ID" value="PWL18604.1"/>
    <property type="molecule type" value="Genomic_DNA"/>
</dbReference>
<name>A0A316JAW1_9HYPH</name>
<dbReference type="Pfam" id="PF12973">
    <property type="entry name" value="Cupin_7"/>
    <property type="match status" value="1"/>
</dbReference>
<dbReference type="Proteomes" id="UP000245865">
    <property type="component" value="Unassembled WGS sequence"/>
</dbReference>
<keyword evidence="4" id="KW-1185">Reference proteome</keyword>
<dbReference type="InterPro" id="IPR011051">
    <property type="entry name" value="RmlC_Cupin_sf"/>
</dbReference>
<evidence type="ECO:0000259" key="2">
    <source>
        <dbReference type="Pfam" id="PF12973"/>
    </source>
</evidence>
<reference evidence="3 4" key="1">
    <citation type="submission" date="2018-05" db="EMBL/GenBank/DDBJ databases">
        <title>Comparative genomic sequence analysis between strain HN4 and CCM 8460T (Falsochrobactrum ovis) will provide more evidence to prove that HN4 is a new species of Falsochrobactrum.</title>
        <authorList>
            <person name="Lyu W."/>
            <person name="Sun L."/>
            <person name="Yao L."/>
        </authorList>
    </citation>
    <scope>NUCLEOTIDE SEQUENCE [LARGE SCALE GENOMIC DNA]</scope>
    <source>
        <strain evidence="3 4">HN4</strain>
    </source>
</reference>
<dbReference type="SUPFAM" id="SSF51182">
    <property type="entry name" value="RmlC-like cupins"/>
    <property type="match status" value="1"/>
</dbReference>
<gene>
    <name evidence="3" type="ORF">DKP76_05820</name>
</gene>
<accession>A0A316JAW1</accession>
<evidence type="ECO:0000256" key="1">
    <source>
        <dbReference type="SAM" id="MobiDB-lite"/>
    </source>
</evidence>
<feature type="region of interest" description="Disordered" evidence="1">
    <location>
        <begin position="1"/>
        <end position="23"/>
    </location>
</feature>
<feature type="domain" description="ChrR-like cupin" evidence="2">
    <location>
        <begin position="44"/>
        <end position="140"/>
    </location>
</feature>
<comment type="caution">
    <text evidence="3">The sequence shown here is derived from an EMBL/GenBank/DDBJ whole genome shotgun (WGS) entry which is preliminary data.</text>
</comment>
<dbReference type="OrthoDB" id="564955at2"/>
<evidence type="ECO:0000313" key="4">
    <source>
        <dbReference type="Proteomes" id="UP000245865"/>
    </source>
</evidence>
<proteinExistence type="predicted"/>
<dbReference type="Gene3D" id="2.60.120.10">
    <property type="entry name" value="Jelly Rolls"/>
    <property type="match status" value="1"/>
</dbReference>
<evidence type="ECO:0000313" key="3">
    <source>
        <dbReference type="EMBL" id="PWL18604.1"/>
    </source>
</evidence>
<dbReference type="InterPro" id="IPR025979">
    <property type="entry name" value="ChrR-like_cupin_dom"/>
</dbReference>
<dbReference type="AlphaFoldDB" id="A0A316JAW1"/>
<dbReference type="CDD" id="cd20302">
    <property type="entry name" value="cupin_DAD"/>
    <property type="match status" value="1"/>
</dbReference>
<organism evidence="3 4">
    <name type="scientific">Falsochrobactrum shanghaiense</name>
    <dbReference type="NCBI Taxonomy" id="2201899"/>
    <lineage>
        <taxon>Bacteria</taxon>
        <taxon>Pseudomonadati</taxon>
        <taxon>Pseudomonadota</taxon>
        <taxon>Alphaproteobacteria</taxon>
        <taxon>Hyphomicrobiales</taxon>
        <taxon>Brucellaceae</taxon>
        <taxon>Falsochrobactrum</taxon>
    </lineage>
</organism>
<sequence length="187" mass="21714">MNREESVSAEQPGDNIDPETIRRMPYQNPQPVEMLPDLVVPNAIPTDDRIWVPQSENVWFRPLCLNRSAGYWMNLLKVRKSGVLSRHRHPGPVHALVLKGSWRYLEHDWIATEGSYAFEPPGEIHTLVVDEGVEEMITYFQVNGCMYYVDPWGNNNGYEDIFTKIDMCRKHYEEVGLGADYVDQFIR</sequence>